<evidence type="ECO:0008006" key="5">
    <source>
        <dbReference type="Google" id="ProtNLM"/>
    </source>
</evidence>
<organism evidence="3 4">
    <name type="scientific">Candidatus Adlerbacteria bacterium RIFCSPLOWO2_01_FULL_54_21b</name>
    <dbReference type="NCBI Taxonomy" id="1797245"/>
    <lineage>
        <taxon>Bacteria</taxon>
        <taxon>Candidatus Adleribacteriota</taxon>
    </lineage>
</organism>
<dbReference type="AlphaFoldDB" id="A0A1F4Y196"/>
<feature type="region of interest" description="Disordered" evidence="1">
    <location>
        <begin position="30"/>
        <end position="82"/>
    </location>
</feature>
<dbReference type="Gene3D" id="2.40.10.120">
    <property type="match status" value="1"/>
</dbReference>
<feature type="chain" id="PRO_5009515549" description="Serine protease" evidence="2">
    <location>
        <begin position="24"/>
        <end position="368"/>
    </location>
</feature>
<feature type="compositionally biased region" description="Low complexity" evidence="1">
    <location>
        <begin position="47"/>
        <end position="63"/>
    </location>
</feature>
<protein>
    <recommendedName>
        <fullName evidence="5">Serine protease</fullName>
    </recommendedName>
</protein>
<name>A0A1F4Y196_9BACT</name>
<keyword evidence="2" id="KW-0732">Signal</keyword>
<dbReference type="SUPFAM" id="SSF50494">
    <property type="entry name" value="Trypsin-like serine proteases"/>
    <property type="match status" value="1"/>
</dbReference>
<dbReference type="InterPro" id="IPR009003">
    <property type="entry name" value="Peptidase_S1_PA"/>
</dbReference>
<comment type="caution">
    <text evidence="3">The sequence shown here is derived from an EMBL/GenBank/DDBJ whole genome shotgun (WGS) entry which is preliminary data.</text>
</comment>
<reference evidence="3 4" key="1">
    <citation type="journal article" date="2016" name="Nat. Commun.">
        <title>Thousands of microbial genomes shed light on interconnected biogeochemical processes in an aquifer system.</title>
        <authorList>
            <person name="Anantharaman K."/>
            <person name="Brown C.T."/>
            <person name="Hug L.A."/>
            <person name="Sharon I."/>
            <person name="Castelle C.J."/>
            <person name="Probst A.J."/>
            <person name="Thomas B.C."/>
            <person name="Singh A."/>
            <person name="Wilkins M.J."/>
            <person name="Karaoz U."/>
            <person name="Brodie E.L."/>
            <person name="Williams K.H."/>
            <person name="Hubbard S.S."/>
            <person name="Banfield J.F."/>
        </authorList>
    </citation>
    <scope>NUCLEOTIDE SEQUENCE [LARGE SCALE GENOMIC DNA]</scope>
</reference>
<sequence length="368" mass="37871">MLSKALAALVVFVAMLLPAPAGYTVATPQPAPTAATSTGNTSREQFPAAQTAAPQKAAPTPKADAVEKPVAPPAPQTPAVQIPLKSQEQINVETRSALVNILCLAKTGLHGISGSGIIVDSRGVILTNAHIGQYLLLRDYLTAGNVDCTIRIGSPAERRYRATLLYLPPAWIADNASQLVASQASGSGQNDYAFLLIDSTTNPQAALPTSFARVEMSRTYPDIGEEMLLASYPAGFLASELIEKSLYASSAVTYVTRLFAFGDNVTQVDLFSIGGTVLSQAGSSGGAVVRLGSGKLAGLIATATVAASTGERDLRAVTLSHIDESLALQGMGGIIALLSGDLAAKAAAFEATLAPAERAALIKILGGN</sequence>
<feature type="signal peptide" evidence="2">
    <location>
        <begin position="1"/>
        <end position="23"/>
    </location>
</feature>
<dbReference type="Proteomes" id="UP000178585">
    <property type="component" value="Unassembled WGS sequence"/>
</dbReference>
<evidence type="ECO:0000313" key="3">
    <source>
        <dbReference type="EMBL" id="OGC87712.1"/>
    </source>
</evidence>
<accession>A0A1F4Y196</accession>
<dbReference type="STRING" id="1797245.A2949_00405"/>
<dbReference type="EMBL" id="MEWZ01000001">
    <property type="protein sequence ID" value="OGC87712.1"/>
    <property type="molecule type" value="Genomic_DNA"/>
</dbReference>
<evidence type="ECO:0000256" key="1">
    <source>
        <dbReference type="SAM" id="MobiDB-lite"/>
    </source>
</evidence>
<evidence type="ECO:0000313" key="4">
    <source>
        <dbReference type="Proteomes" id="UP000178585"/>
    </source>
</evidence>
<proteinExistence type="predicted"/>
<evidence type="ECO:0000256" key="2">
    <source>
        <dbReference type="SAM" id="SignalP"/>
    </source>
</evidence>
<dbReference type="Pfam" id="PF13365">
    <property type="entry name" value="Trypsin_2"/>
    <property type="match status" value="1"/>
</dbReference>
<gene>
    <name evidence="3" type="ORF">A2949_00405</name>
</gene>